<dbReference type="OrthoDB" id="1442167at2"/>
<reference evidence="1 2" key="1">
    <citation type="submission" date="2016-11" db="EMBL/GenBank/DDBJ databases">
        <authorList>
            <person name="Jaros S."/>
            <person name="Januszkiewicz K."/>
            <person name="Wedrychowicz H."/>
        </authorList>
    </citation>
    <scope>NUCLEOTIDE SEQUENCE [LARGE SCALE GENOMIC DNA]</scope>
    <source>
        <strain evidence="1 2">DSM 21425</strain>
    </source>
</reference>
<evidence type="ECO:0008006" key="3">
    <source>
        <dbReference type="Google" id="ProtNLM"/>
    </source>
</evidence>
<dbReference type="RefSeq" id="WP_073153794.1">
    <property type="nucleotide sequence ID" value="NZ_FQYY01000021.1"/>
</dbReference>
<keyword evidence="2" id="KW-1185">Reference proteome</keyword>
<dbReference type="EMBL" id="FQYY01000021">
    <property type="protein sequence ID" value="SHJ25368.1"/>
    <property type="molecule type" value="Genomic_DNA"/>
</dbReference>
<name>A0A1M6HTB3_9FLAO</name>
<proteinExistence type="predicted"/>
<protein>
    <recommendedName>
        <fullName evidence="3">HEPN domain-containing protein</fullName>
    </recommendedName>
</protein>
<accession>A0A1M6HTB3</accession>
<dbReference type="AlphaFoldDB" id="A0A1M6HTB3"/>
<gene>
    <name evidence="1" type="ORF">SAMN04488096_1214</name>
</gene>
<sequence>MANKKKRFIYYSSPEHWFQAALELNEAVEELYLIKEKAHFYQTFHFENQKTIKRPVFSRATYLLMSYALENLLKGIAVLNNPELVNKGKLQKEIKTHDLNQLSKLNRFRPNNEQKEFQSVLSTQCVSNARYPVGLNEQIALTDPLITKKDYLIYNNLFTKYKKHLSKEFNKKGWESGLNDSDLRTEPGEFKFYENKN</sequence>
<organism evidence="1 2">
    <name type="scientific">Mesonia phycicola</name>
    <dbReference type="NCBI Taxonomy" id="579105"/>
    <lineage>
        <taxon>Bacteria</taxon>
        <taxon>Pseudomonadati</taxon>
        <taxon>Bacteroidota</taxon>
        <taxon>Flavobacteriia</taxon>
        <taxon>Flavobacteriales</taxon>
        <taxon>Flavobacteriaceae</taxon>
        <taxon>Mesonia</taxon>
    </lineage>
</organism>
<dbReference type="STRING" id="579105.SAMN04488096_1214"/>
<dbReference type="Proteomes" id="UP000184225">
    <property type="component" value="Unassembled WGS sequence"/>
</dbReference>
<evidence type="ECO:0000313" key="1">
    <source>
        <dbReference type="EMBL" id="SHJ25368.1"/>
    </source>
</evidence>
<evidence type="ECO:0000313" key="2">
    <source>
        <dbReference type="Proteomes" id="UP000184225"/>
    </source>
</evidence>